<sequence>MEQDEKVFQVLNELNISYQTYQHPPVYTVEEWNQYIGGEDGVMCKSLFLRNQKGNRHFLVVADHSTAVNLKVLAEHLAEKQLSFASEKRLEQYLGLTRGAVSPFGLLNDDNKEVTVVLDASMKRYSSMKLHPNINTETVTISYSDLEKFIRWRGNKLLDINLTCTEDKDQYE</sequence>
<proteinExistence type="inferred from homology"/>
<dbReference type="PANTHER" id="PTHR31423:SF3">
    <property type="entry name" value="PROLYL-TRNA SYNTHETASE ASSOCIATED DOMAIN-CONTAINING PROTEIN 1-RELATED"/>
    <property type="match status" value="1"/>
</dbReference>
<dbReference type="GO" id="GO:0002161">
    <property type="term" value="F:aminoacyl-tRNA deacylase activity"/>
    <property type="evidence" value="ECO:0007669"/>
    <property type="project" value="InterPro"/>
</dbReference>
<dbReference type="FunFam" id="3.90.960.10:FF:000005">
    <property type="entry name" value="Putative prolyl-tRNA synthetase"/>
    <property type="match status" value="1"/>
</dbReference>
<evidence type="ECO:0000256" key="1">
    <source>
        <dbReference type="ARBA" id="ARBA00010201"/>
    </source>
</evidence>
<dbReference type="AlphaFoldDB" id="A0A0U1KUN8"/>
<protein>
    <submittedName>
        <fullName evidence="3">FIG042921: similarity to aminoacyl-tRNA editing enzymes YbaK, ProX</fullName>
    </submittedName>
</protein>
<feature type="domain" description="YbaK/aminoacyl-tRNA synthetase-associated" evidence="2">
    <location>
        <begin position="23"/>
        <end position="149"/>
    </location>
</feature>
<dbReference type="Proteomes" id="UP000049855">
    <property type="component" value="Unassembled WGS sequence"/>
</dbReference>
<name>A0A0U1KUN8_9FIRM</name>
<gene>
    <name evidence="3" type="ORF">SpAn4DRAFT_2135</name>
</gene>
<organism evidence="3 4">
    <name type="scientific">Sporomusa ovata</name>
    <dbReference type="NCBI Taxonomy" id="2378"/>
    <lineage>
        <taxon>Bacteria</taxon>
        <taxon>Bacillati</taxon>
        <taxon>Bacillota</taxon>
        <taxon>Negativicutes</taxon>
        <taxon>Selenomonadales</taxon>
        <taxon>Sporomusaceae</taxon>
        <taxon>Sporomusa</taxon>
    </lineage>
</organism>
<evidence type="ECO:0000313" key="4">
    <source>
        <dbReference type="Proteomes" id="UP000049855"/>
    </source>
</evidence>
<dbReference type="SUPFAM" id="SSF55826">
    <property type="entry name" value="YbaK/ProRS associated domain"/>
    <property type="match status" value="1"/>
</dbReference>
<dbReference type="Gene3D" id="3.90.960.10">
    <property type="entry name" value="YbaK/aminoacyl-tRNA synthetase-associated domain"/>
    <property type="match status" value="1"/>
</dbReference>
<evidence type="ECO:0000313" key="3">
    <source>
        <dbReference type="EMBL" id="CQR71157.1"/>
    </source>
</evidence>
<dbReference type="PANTHER" id="PTHR31423">
    <property type="entry name" value="YBAK DOMAIN-CONTAINING PROTEIN"/>
    <property type="match status" value="1"/>
</dbReference>
<evidence type="ECO:0000259" key="2">
    <source>
        <dbReference type="Pfam" id="PF04073"/>
    </source>
</evidence>
<keyword evidence="4" id="KW-1185">Reference proteome</keyword>
<comment type="similarity">
    <text evidence="1">Belongs to the PRORSD1 family.</text>
</comment>
<dbReference type="InterPro" id="IPR007214">
    <property type="entry name" value="YbaK/aa-tRNA-synth-assoc-dom"/>
</dbReference>
<dbReference type="CDD" id="cd04335">
    <property type="entry name" value="PrdX_deacylase"/>
    <property type="match status" value="1"/>
</dbReference>
<dbReference type="InterPro" id="IPR040285">
    <property type="entry name" value="ProX/PRXD1"/>
</dbReference>
<dbReference type="RefSeq" id="WP_021169864.1">
    <property type="nucleotide sequence ID" value="NZ_CTRP01000003.1"/>
</dbReference>
<reference evidence="4" key="1">
    <citation type="submission" date="2015-03" db="EMBL/GenBank/DDBJ databases">
        <authorList>
            <person name="Nijsse Bart"/>
        </authorList>
    </citation>
    <scope>NUCLEOTIDE SEQUENCE [LARGE SCALE GENOMIC DNA]</scope>
</reference>
<dbReference type="Pfam" id="PF04073">
    <property type="entry name" value="tRNA_edit"/>
    <property type="match status" value="1"/>
</dbReference>
<dbReference type="EMBL" id="CTRP01000003">
    <property type="protein sequence ID" value="CQR71157.1"/>
    <property type="molecule type" value="Genomic_DNA"/>
</dbReference>
<accession>A0A0U1KUN8</accession>
<dbReference type="InterPro" id="IPR036754">
    <property type="entry name" value="YbaK/aa-tRNA-synt-asso_dom_sf"/>
</dbReference>